<dbReference type="PATRIC" id="fig|61647.15.peg.5592"/>
<proteinExistence type="inferred from homology"/>
<reference evidence="5" key="2">
    <citation type="submission" date="2024-02" db="EMBL/GenBank/DDBJ databases">
        <authorList>
            <consortium name="Clinical and Environmental Microbiology Branch: Whole genome sequencing antimicrobial resistance pathogens in the healthcare setting"/>
        </authorList>
    </citation>
    <scope>NUCLEOTIDE SEQUENCE</scope>
    <source>
        <strain evidence="5">2021DK-00143</strain>
    </source>
</reference>
<dbReference type="GO" id="GO:0000287">
    <property type="term" value="F:magnesium ion binding"/>
    <property type="evidence" value="ECO:0007669"/>
    <property type="project" value="InterPro"/>
</dbReference>
<gene>
    <name evidence="6" type="ORF">ABW06_11030</name>
    <name evidence="5" type="ORF">QEG54_002312</name>
</gene>
<dbReference type="PIRSF" id="PIRSF001491">
    <property type="entry name" value="Ppentomutase"/>
    <property type="match status" value="1"/>
</dbReference>
<keyword evidence="2" id="KW-0479">Metal-binding</keyword>
<dbReference type="AlphaFoldDB" id="A0A0J5L2G4"/>
<keyword evidence="5" id="KW-0413">Isomerase</keyword>
<dbReference type="Gene3D" id="3.30.70.1250">
    <property type="entry name" value="Phosphopentomutase"/>
    <property type="match status" value="1"/>
</dbReference>
<evidence type="ECO:0000313" key="5">
    <source>
        <dbReference type="EMBL" id="EML1471580.1"/>
    </source>
</evidence>
<dbReference type="InterPro" id="IPR024052">
    <property type="entry name" value="Phosphopentomutase_DeoB_cap_sf"/>
</dbReference>
<evidence type="ECO:0000259" key="4">
    <source>
        <dbReference type="Pfam" id="PF01676"/>
    </source>
</evidence>
<dbReference type="EC" id="5.4.2.7" evidence="5"/>
<sequence length="408" mass="43747">MARCIVLVIDSFGVGAMADVPEVRPQDRGANTCGHILQSCPQLRLPTLERLGLINALGFAPGVMQPSETAIWGTAELLHEGGDTFQGHQEILGTRPKPPRVMAFSEVIDSVEASLQAAGYGAVRQGAGPYWLLVNGCVAIGDNLEADPGQVYNITANLSEIAFSEVKAIGGIVRAQATVGRVIACGGELESSRQLIDAVEQRAGGYIGLNTPRSGVYRRGFQVEHMGYGVDASVQVPQRLHAAGVPTVLVGKVADIVDNRCGVSWKNIVDSGQIMDITRREFLRRDPVFICSNIQETDLAGHAEDVERYIDRLRLVDDALAALLPEMAAGDCLIVMADHGNDPTIGHGRHTREKVPLLVYAPGARPARLGLRSTLSDVGATVCDFFTAGPPENGRSFLSLITREQEHD</sequence>
<dbReference type="PANTHER" id="PTHR21110:SF0">
    <property type="entry name" value="PHOSPHOPENTOMUTASE"/>
    <property type="match status" value="1"/>
</dbReference>
<dbReference type="GO" id="GO:0008973">
    <property type="term" value="F:phosphopentomutase activity"/>
    <property type="evidence" value="ECO:0007669"/>
    <property type="project" value="UniProtKB-EC"/>
</dbReference>
<organism evidence="6 7">
    <name type="scientific">Pluralibacter gergoviae</name>
    <name type="common">Enterobacter gergoviae</name>
    <dbReference type="NCBI Taxonomy" id="61647"/>
    <lineage>
        <taxon>Bacteria</taxon>
        <taxon>Pseudomonadati</taxon>
        <taxon>Pseudomonadota</taxon>
        <taxon>Gammaproteobacteria</taxon>
        <taxon>Enterobacterales</taxon>
        <taxon>Enterobacteriaceae</taxon>
        <taxon>Pluralibacter</taxon>
    </lineage>
</organism>
<dbReference type="GO" id="GO:0043094">
    <property type="term" value="P:metabolic compound salvage"/>
    <property type="evidence" value="ECO:0007669"/>
    <property type="project" value="InterPro"/>
</dbReference>
<dbReference type="eggNOG" id="COG1015">
    <property type="taxonomic scope" value="Bacteria"/>
</dbReference>
<dbReference type="InterPro" id="IPR017850">
    <property type="entry name" value="Alkaline_phosphatase_core_sf"/>
</dbReference>
<dbReference type="Gene3D" id="3.40.720.10">
    <property type="entry name" value="Alkaline Phosphatase, subunit A"/>
    <property type="match status" value="1"/>
</dbReference>
<comment type="caution">
    <text evidence="6">The sequence shown here is derived from an EMBL/GenBank/DDBJ whole genome shotgun (WGS) entry which is preliminary data.</text>
</comment>
<dbReference type="InterPro" id="IPR010045">
    <property type="entry name" value="DeoB"/>
</dbReference>
<evidence type="ECO:0000313" key="6">
    <source>
        <dbReference type="EMBL" id="KMK13976.1"/>
    </source>
</evidence>
<dbReference type="RefSeq" id="WP_048278969.1">
    <property type="nucleotide sequence ID" value="NZ_CACVCI010000001.1"/>
</dbReference>
<keyword evidence="7" id="KW-1185">Reference proteome</keyword>
<dbReference type="PANTHER" id="PTHR21110">
    <property type="entry name" value="PHOSPHOPENTOMUTASE"/>
    <property type="match status" value="1"/>
</dbReference>
<dbReference type="SUPFAM" id="SSF53649">
    <property type="entry name" value="Alkaline phosphatase-like"/>
    <property type="match status" value="1"/>
</dbReference>
<dbReference type="NCBIfam" id="NF009049">
    <property type="entry name" value="PRK12383.1"/>
    <property type="match status" value="1"/>
</dbReference>
<evidence type="ECO:0000256" key="3">
    <source>
        <dbReference type="ARBA" id="ARBA00023211"/>
    </source>
</evidence>
<dbReference type="Proteomes" id="UP000036196">
    <property type="component" value="Unassembled WGS sequence"/>
</dbReference>
<dbReference type="Pfam" id="PF01676">
    <property type="entry name" value="Metalloenzyme"/>
    <property type="match status" value="1"/>
</dbReference>
<dbReference type="EMBL" id="ABLOKC030000010">
    <property type="protein sequence ID" value="EML1471580.1"/>
    <property type="molecule type" value="Genomic_DNA"/>
</dbReference>
<dbReference type="GO" id="GO:0009117">
    <property type="term" value="P:nucleotide metabolic process"/>
    <property type="evidence" value="ECO:0007669"/>
    <property type="project" value="InterPro"/>
</dbReference>
<name>A0A0J5L2G4_PLUGE</name>
<reference evidence="6 7" key="1">
    <citation type="submission" date="2015-05" db="EMBL/GenBank/DDBJ databases">
        <title>Genome sequences of Pluralibacter gergoviae.</title>
        <authorList>
            <person name="Greninger A.L."/>
            <person name="Miller S."/>
        </authorList>
    </citation>
    <scope>NUCLEOTIDE SEQUENCE [LARGE SCALE GENOMIC DNA]</scope>
    <source>
        <strain evidence="6 7">JS81F13</strain>
    </source>
</reference>
<keyword evidence="3" id="KW-0464">Manganese</keyword>
<protein>
    <submittedName>
        <fullName evidence="5 6">Mutase</fullName>
        <ecNumber evidence="5">5.4.2.7</ecNumber>
    </submittedName>
</protein>
<evidence type="ECO:0000313" key="7">
    <source>
        <dbReference type="Proteomes" id="UP000036196"/>
    </source>
</evidence>
<dbReference type="CDD" id="cd16009">
    <property type="entry name" value="PPM"/>
    <property type="match status" value="1"/>
</dbReference>
<dbReference type="EMBL" id="LDZF01000009">
    <property type="protein sequence ID" value="KMK13976.1"/>
    <property type="molecule type" value="Genomic_DNA"/>
</dbReference>
<accession>A0A0J5L2G4</accession>
<dbReference type="STRING" id="61647.LG71_12785"/>
<dbReference type="GO" id="GO:0005829">
    <property type="term" value="C:cytosol"/>
    <property type="evidence" value="ECO:0007669"/>
    <property type="project" value="TreeGrafter"/>
</dbReference>
<evidence type="ECO:0000256" key="1">
    <source>
        <dbReference type="ARBA" id="ARBA00010373"/>
    </source>
</evidence>
<dbReference type="InterPro" id="IPR006124">
    <property type="entry name" value="Metalloenzyme"/>
</dbReference>
<evidence type="ECO:0000256" key="2">
    <source>
        <dbReference type="ARBA" id="ARBA00022723"/>
    </source>
</evidence>
<comment type="similarity">
    <text evidence="1">Belongs to the phosphopentomutase family.</text>
</comment>
<feature type="domain" description="Metalloenzyme" evidence="4">
    <location>
        <begin position="3"/>
        <end position="387"/>
    </location>
</feature>